<dbReference type="InterPro" id="IPR023374">
    <property type="entry name" value="AttH-like_dom_sf"/>
</dbReference>
<proteinExistence type="predicted"/>
<dbReference type="SUPFAM" id="SSF159245">
    <property type="entry name" value="AttH-like"/>
    <property type="match status" value="1"/>
</dbReference>
<keyword evidence="4" id="KW-1185">Reference proteome</keyword>
<reference evidence="3 4" key="1">
    <citation type="submission" date="2018-12" db="EMBL/GenBank/DDBJ databases">
        <title>Complete genome sequencing of Tabrizicola sp. K13M18.</title>
        <authorList>
            <person name="Bae J.-W."/>
        </authorList>
    </citation>
    <scope>NUCLEOTIDE SEQUENCE [LARGE SCALE GENOMIC DNA]</scope>
    <source>
        <strain evidence="3 4">K13M18</strain>
    </source>
</reference>
<dbReference type="Proteomes" id="UP000282002">
    <property type="component" value="Chromosome"/>
</dbReference>
<evidence type="ECO:0000256" key="1">
    <source>
        <dbReference type="SAM" id="SignalP"/>
    </source>
</evidence>
<dbReference type="Gene3D" id="2.40.370.10">
    <property type="entry name" value="AttH-like domain"/>
    <property type="match status" value="2"/>
</dbReference>
<dbReference type="OrthoDB" id="9770826at2"/>
<gene>
    <name evidence="3" type="ORF">EI545_18645</name>
</gene>
<dbReference type="RefSeq" id="WP_125326873.1">
    <property type="nucleotide sequence ID" value="NZ_CP034328.1"/>
</dbReference>
<protein>
    <submittedName>
        <fullName evidence="3">Iron ABC transporter permease</fullName>
    </submittedName>
</protein>
<keyword evidence="1" id="KW-0732">Signal</keyword>
<feature type="chain" id="PRO_5019396233" evidence="1">
    <location>
        <begin position="20"/>
        <end position="357"/>
    </location>
</feature>
<organism evidence="3 4">
    <name type="scientific">Tabrizicola piscis</name>
    <dbReference type="NCBI Taxonomy" id="2494374"/>
    <lineage>
        <taxon>Bacteria</taxon>
        <taxon>Pseudomonadati</taxon>
        <taxon>Pseudomonadota</taxon>
        <taxon>Alphaproteobacteria</taxon>
        <taxon>Rhodobacterales</taxon>
        <taxon>Paracoccaceae</taxon>
        <taxon>Tabrizicola</taxon>
    </lineage>
</organism>
<dbReference type="EMBL" id="CP034328">
    <property type="protein sequence ID" value="AZL60661.1"/>
    <property type="molecule type" value="Genomic_DNA"/>
</dbReference>
<evidence type="ECO:0000259" key="2">
    <source>
        <dbReference type="Pfam" id="PF07143"/>
    </source>
</evidence>
<sequence length="357" mass="37848">MNAKSVVLLLGLTLGLGGAAFPQGFADLGASVDGFALPDRAKVLEFPADHGAHPDFRIEWWYLTANLTGADGAEYGVQWTLFRSATAPVEGLGWDSPQVWMGHAAVTTATEHFVAERLARGGVGQAGVTLGDGAPFRAWIDEWHMTSTAGPGEDALDRLKLGAGGDGFGYALDLTAKGPLVLQGDAGYSVKSAEGQASHYYSQPFYAVTGMLDLPGGQVAVTGQAWLDREWSSQPLAPDQTGWDWFSLSFDGGEKLMGFVLRGGDGDFTSGTWIAADGTATPLEPGALQAEPLDKATVANREVPVGWRLRLPERGLDVTLDALNPAAWMATSVPYWEGPVWVTGSHSGRGYLEMTGY</sequence>
<name>A0A3S8UAS1_9RHOB</name>
<dbReference type="InterPro" id="IPR010791">
    <property type="entry name" value="AttH_dom"/>
</dbReference>
<feature type="signal peptide" evidence="1">
    <location>
        <begin position="1"/>
        <end position="19"/>
    </location>
</feature>
<feature type="domain" description="AttH" evidence="2">
    <location>
        <begin position="58"/>
        <end position="233"/>
    </location>
</feature>
<evidence type="ECO:0000313" key="4">
    <source>
        <dbReference type="Proteomes" id="UP000282002"/>
    </source>
</evidence>
<dbReference type="KEGG" id="taw:EI545_18645"/>
<accession>A0A3S8UAS1</accession>
<dbReference type="Pfam" id="PF07143">
    <property type="entry name" value="CrtC"/>
    <property type="match status" value="1"/>
</dbReference>
<dbReference type="AlphaFoldDB" id="A0A3S8UAS1"/>
<evidence type="ECO:0000313" key="3">
    <source>
        <dbReference type="EMBL" id="AZL60661.1"/>
    </source>
</evidence>
<dbReference type="Pfam" id="PF17186">
    <property type="entry name" value="Lipocalin_9"/>
    <property type="match status" value="1"/>
</dbReference>
<dbReference type="PANTHER" id="PTHR38591:SF1">
    <property type="entry name" value="BLL1000 PROTEIN"/>
    <property type="match status" value="1"/>
</dbReference>
<dbReference type="PANTHER" id="PTHR38591">
    <property type="entry name" value="HYDROLASE"/>
    <property type="match status" value="1"/>
</dbReference>